<evidence type="ECO:0000313" key="2">
    <source>
        <dbReference type="Proteomes" id="UP000239863"/>
    </source>
</evidence>
<dbReference type="STRING" id="37659.GCA_000703125_01395"/>
<dbReference type="OrthoDB" id="1915201at2"/>
<evidence type="ECO:0000313" key="1">
    <source>
        <dbReference type="EMBL" id="PPK46392.1"/>
    </source>
</evidence>
<dbReference type="Proteomes" id="UP000239863">
    <property type="component" value="Unassembled WGS sequence"/>
</dbReference>
<gene>
    <name evidence="1" type="ORF">BD821_11638</name>
</gene>
<proteinExistence type="predicted"/>
<dbReference type="AlphaFoldDB" id="A0A2S6FVK7"/>
<name>A0A2S6FVK7_9CLOT</name>
<dbReference type="GeneID" id="75090282"/>
<accession>A0A2S6FVK7</accession>
<protein>
    <submittedName>
        <fullName evidence="1">Uncharacterized protein</fullName>
    </submittedName>
</protein>
<comment type="caution">
    <text evidence="1">The sequence shown here is derived from an EMBL/GenBank/DDBJ whole genome shotgun (WGS) entry which is preliminary data.</text>
</comment>
<reference evidence="1 2" key="1">
    <citation type="submission" date="2018-02" db="EMBL/GenBank/DDBJ databases">
        <title>Genomic Encyclopedia of Archaeal and Bacterial Type Strains, Phase II (KMG-II): from individual species to whole genera.</title>
        <authorList>
            <person name="Goeker M."/>
        </authorList>
    </citation>
    <scope>NUCLEOTIDE SEQUENCE [LARGE SCALE GENOMIC DNA]</scope>
    <source>
        <strain evidence="1 2">DSM 15099</strain>
    </source>
</reference>
<sequence length="62" mass="7341">MKMSKFFYDEKICASCKHFQKKRALNPRYIEVLSDGGYCNEKQGFYKMNTLNMSTCDLWKGL</sequence>
<dbReference type="RefSeq" id="WP_029452119.1">
    <property type="nucleotide sequence ID" value="NZ_PTIS01000016.1"/>
</dbReference>
<organism evidence="1 2">
    <name type="scientific">Clostridium algidicarnis DSM 15099</name>
    <dbReference type="NCBI Taxonomy" id="1121295"/>
    <lineage>
        <taxon>Bacteria</taxon>
        <taxon>Bacillati</taxon>
        <taxon>Bacillota</taxon>
        <taxon>Clostridia</taxon>
        <taxon>Eubacteriales</taxon>
        <taxon>Clostridiaceae</taxon>
        <taxon>Clostridium</taxon>
    </lineage>
</organism>
<dbReference type="EMBL" id="PTIS01000016">
    <property type="protein sequence ID" value="PPK46392.1"/>
    <property type="molecule type" value="Genomic_DNA"/>
</dbReference>